<reference evidence="5 6" key="1">
    <citation type="submission" date="2017-01" db="EMBL/GenBank/DDBJ databases">
        <title>Genome sequence of Rhodoferax antarcticus ANT.BR, a psychrophilic purple nonsulfur bacterium from an Antarctic microbial mat.</title>
        <authorList>
            <person name="Baker J."/>
            <person name="Riester C."/>
            <person name="Skinner B."/>
            <person name="Newell A."/>
            <person name="Swingley W."/>
            <person name="Madigan M."/>
            <person name="Jung D."/>
            <person name="Asao M."/>
            <person name="Chen M."/>
            <person name="Loughlin P."/>
            <person name="Pan H."/>
            <person name="Lin S."/>
            <person name="Li N."/>
            <person name="Shaw J."/>
            <person name="Prado M."/>
            <person name="Sherman C."/>
            <person name="Li X."/>
            <person name="Tang J."/>
            <person name="Blankenship R."/>
            <person name="Zhao T."/>
            <person name="Touchman J."/>
            <person name="Sattley M."/>
        </authorList>
    </citation>
    <scope>NUCLEOTIDE SEQUENCE [LARGE SCALE GENOMIC DNA]</scope>
    <source>
        <strain evidence="5 6">ANT.BR</strain>
    </source>
</reference>
<keyword evidence="6" id="KW-1185">Reference proteome</keyword>
<evidence type="ECO:0000256" key="2">
    <source>
        <dbReference type="ARBA" id="ARBA00022670"/>
    </source>
</evidence>
<dbReference type="NCBIfam" id="TIGR01543">
    <property type="entry name" value="proheadase_HK97"/>
    <property type="match status" value="1"/>
</dbReference>
<dbReference type="InterPro" id="IPR006433">
    <property type="entry name" value="Prohead_protease"/>
</dbReference>
<dbReference type="GO" id="GO:0006508">
    <property type="term" value="P:proteolysis"/>
    <property type="evidence" value="ECO:0007669"/>
    <property type="project" value="UniProtKB-KW"/>
</dbReference>
<keyword evidence="2 5" id="KW-0645">Protease</keyword>
<comment type="caution">
    <text evidence="5">The sequence shown here is derived from an EMBL/GenBank/DDBJ whole genome shotgun (WGS) entry which is preliminary data.</text>
</comment>
<keyword evidence="3" id="KW-0378">Hydrolase</keyword>
<dbReference type="EMBL" id="MSYM01000018">
    <property type="protein sequence ID" value="OLP04898.1"/>
    <property type="molecule type" value="Genomic_DNA"/>
</dbReference>
<dbReference type="InterPro" id="IPR054613">
    <property type="entry name" value="Peptidase_S78_dom"/>
</dbReference>
<evidence type="ECO:0000313" key="5">
    <source>
        <dbReference type="EMBL" id="OLP04898.1"/>
    </source>
</evidence>
<evidence type="ECO:0000259" key="4">
    <source>
        <dbReference type="Pfam" id="PF04586"/>
    </source>
</evidence>
<protein>
    <submittedName>
        <fullName evidence="5">Phage prohead protease, HK97 family</fullName>
    </submittedName>
</protein>
<proteinExistence type="predicted"/>
<dbReference type="Pfam" id="PF04586">
    <property type="entry name" value="Peptidase_S78"/>
    <property type="match status" value="1"/>
</dbReference>
<dbReference type="STRING" id="81479.RA876_11750"/>
<evidence type="ECO:0000256" key="1">
    <source>
        <dbReference type="ARBA" id="ARBA00022612"/>
    </source>
</evidence>
<keyword evidence="1" id="KW-1188">Viral release from host cell</keyword>
<organism evidence="5 6">
    <name type="scientific">Rhodoferax antarcticus ANT.BR</name>
    <dbReference type="NCBI Taxonomy" id="1111071"/>
    <lineage>
        <taxon>Bacteria</taxon>
        <taxon>Pseudomonadati</taxon>
        <taxon>Pseudomonadota</taxon>
        <taxon>Betaproteobacteria</taxon>
        <taxon>Burkholderiales</taxon>
        <taxon>Comamonadaceae</taxon>
        <taxon>Rhodoferax</taxon>
    </lineage>
</organism>
<dbReference type="GO" id="GO:0008233">
    <property type="term" value="F:peptidase activity"/>
    <property type="evidence" value="ECO:0007669"/>
    <property type="project" value="UniProtKB-KW"/>
</dbReference>
<evidence type="ECO:0000256" key="3">
    <source>
        <dbReference type="ARBA" id="ARBA00022801"/>
    </source>
</evidence>
<accession>A0A1Q8YA53</accession>
<dbReference type="AlphaFoldDB" id="A0A1Q8YA53"/>
<evidence type="ECO:0000313" key="6">
    <source>
        <dbReference type="Proteomes" id="UP000185911"/>
    </source>
</evidence>
<dbReference type="Proteomes" id="UP000185911">
    <property type="component" value="Unassembled WGS sequence"/>
</dbReference>
<name>A0A1Q8YA53_9BURK</name>
<sequence>MSAPDIERRGAVAGVTASGRTLSGYAATFGTPAAIGGFTERIAPGAFRASLASGRDVLALLDHRADALLGRTRSGSLKLSEDAKGLHFELQLPDTAAARDVTALAERGDLGGMSFGFVATDESWDGNTRELRAVELHEVSIVQSWPAYQQTEINLRSKPFENEPRNNNYLWLSTL</sequence>
<gene>
    <name evidence="5" type="ORF">BLL52_3714</name>
</gene>
<feature type="domain" description="Prohead serine protease" evidence="4">
    <location>
        <begin position="18"/>
        <end position="162"/>
    </location>
</feature>
<dbReference type="RefSeq" id="WP_075587823.1">
    <property type="nucleotide sequence ID" value="NZ_MSYM01000018.1"/>
</dbReference>